<name>A0A9N9U9G3_9HYPO</name>
<proteinExistence type="predicted"/>
<sequence>MVAYKTFGLAVTVVFGIAGTAMAEPRDSSNVAFLEARNVDYVGSIDLERRDRKGAAGALAQNSAQLANSMGRSSKAGPNGAVASLAKNSARAANADTPALIRAEIFLIPDSDYGLLEGIKISNICLLLCSLDQV</sequence>
<organism evidence="2 3">
    <name type="scientific">Clonostachys byssicola</name>
    <dbReference type="NCBI Taxonomy" id="160290"/>
    <lineage>
        <taxon>Eukaryota</taxon>
        <taxon>Fungi</taxon>
        <taxon>Dikarya</taxon>
        <taxon>Ascomycota</taxon>
        <taxon>Pezizomycotina</taxon>
        <taxon>Sordariomycetes</taxon>
        <taxon>Hypocreomycetidae</taxon>
        <taxon>Hypocreales</taxon>
        <taxon>Bionectriaceae</taxon>
        <taxon>Clonostachys</taxon>
    </lineage>
</organism>
<feature type="signal peptide" evidence="1">
    <location>
        <begin position="1"/>
        <end position="23"/>
    </location>
</feature>
<evidence type="ECO:0000313" key="3">
    <source>
        <dbReference type="Proteomes" id="UP000754883"/>
    </source>
</evidence>
<gene>
    <name evidence="2" type="ORF">CBYS24578_00017964</name>
</gene>
<dbReference type="EMBL" id="CABFNO020001373">
    <property type="protein sequence ID" value="CAG9983875.1"/>
    <property type="molecule type" value="Genomic_DNA"/>
</dbReference>
<protein>
    <submittedName>
        <fullName evidence="2">Uncharacterized protein</fullName>
    </submittedName>
</protein>
<comment type="caution">
    <text evidence="2">The sequence shown here is derived from an EMBL/GenBank/DDBJ whole genome shotgun (WGS) entry which is preliminary data.</text>
</comment>
<dbReference type="Proteomes" id="UP000754883">
    <property type="component" value="Unassembled WGS sequence"/>
</dbReference>
<feature type="chain" id="PRO_5040276757" evidence="1">
    <location>
        <begin position="24"/>
        <end position="134"/>
    </location>
</feature>
<accession>A0A9N9U9G3</accession>
<evidence type="ECO:0000313" key="2">
    <source>
        <dbReference type="EMBL" id="CAG9983875.1"/>
    </source>
</evidence>
<keyword evidence="1" id="KW-0732">Signal</keyword>
<keyword evidence="3" id="KW-1185">Reference proteome</keyword>
<reference evidence="2" key="1">
    <citation type="submission" date="2021-10" db="EMBL/GenBank/DDBJ databases">
        <authorList>
            <person name="Piombo E."/>
        </authorList>
    </citation>
    <scope>NUCLEOTIDE SEQUENCE</scope>
</reference>
<evidence type="ECO:0000256" key="1">
    <source>
        <dbReference type="SAM" id="SignalP"/>
    </source>
</evidence>
<dbReference type="AlphaFoldDB" id="A0A9N9U9G3"/>